<proteinExistence type="predicted"/>
<dbReference type="EMBL" id="QRZH01000016">
    <property type="protein sequence ID" value="RGV50452.1"/>
    <property type="molecule type" value="Genomic_DNA"/>
</dbReference>
<feature type="compositionally biased region" description="Low complexity" evidence="1">
    <location>
        <begin position="283"/>
        <end position="296"/>
    </location>
</feature>
<feature type="region of interest" description="Disordered" evidence="1">
    <location>
        <begin position="277"/>
        <end position="297"/>
    </location>
</feature>
<feature type="region of interest" description="Disordered" evidence="1">
    <location>
        <begin position="323"/>
        <end position="343"/>
    </location>
</feature>
<name>A0A412XYV3_BACFG</name>
<sequence length="385" mass="42887">MKHTFLFALVVIIGISLVSCGTGRYENASRVKVKGSPNTDFYVKNQKSYTDLDGFTREMNASHDVSIVCNRGFEYVGSTDDTGMGVLEIGTKSYKQSRGIIGLKSGYEPTNFKLKKTFNVSTLLNLLFPPALFFDHYFVLSREKVNRVELKNTVTTKAIDYFNQACLETNVAVKLELFQKAAEQDYRNEGGIRVSALKNMAILYADKGETHRAYLILKKVERMVDQSVGARELLTWLQSVVNHQNDVAADKRAKWENRFNTINSIAGGLQTLGTSMNSSSSYSDAVRPSPSPASVSGNYQTQYNEWARKAEAHYNSLTNLGVSVNNRKTGKKSGSAAQGMNSGNYTMMKKSLREAQQQMKNIRLKAQKAGIVIQQSSWETATVSY</sequence>
<dbReference type="PROSITE" id="PS51257">
    <property type="entry name" value="PROKAR_LIPOPROTEIN"/>
    <property type="match status" value="1"/>
</dbReference>
<gene>
    <name evidence="2" type="ORF">DWW08_16995</name>
</gene>
<protein>
    <recommendedName>
        <fullName evidence="4">Lipoprotein</fullName>
    </recommendedName>
</protein>
<accession>A0A412XYV3</accession>
<evidence type="ECO:0008006" key="4">
    <source>
        <dbReference type="Google" id="ProtNLM"/>
    </source>
</evidence>
<dbReference type="AlphaFoldDB" id="A0A412XYV3"/>
<dbReference type="RefSeq" id="WP_147347888.1">
    <property type="nucleotide sequence ID" value="NZ_JAFKPL010000003.1"/>
</dbReference>
<evidence type="ECO:0000313" key="2">
    <source>
        <dbReference type="EMBL" id="RGV50452.1"/>
    </source>
</evidence>
<reference evidence="2 3" key="1">
    <citation type="submission" date="2018-08" db="EMBL/GenBank/DDBJ databases">
        <title>A genome reference for cultivated species of the human gut microbiota.</title>
        <authorList>
            <person name="Zou Y."/>
            <person name="Xue W."/>
            <person name="Luo G."/>
        </authorList>
    </citation>
    <scope>NUCLEOTIDE SEQUENCE [LARGE SCALE GENOMIC DNA]</scope>
    <source>
        <strain evidence="2 3">AF14-26</strain>
    </source>
</reference>
<evidence type="ECO:0000313" key="3">
    <source>
        <dbReference type="Proteomes" id="UP000286270"/>
    </source>
</evidence>
<organism evidence="2 3">
    <name type="scientific">Bacteroides fragilis</name>
    <dbReference type="NCBI Taxonomy" id="817"/>
    <lineage>
        <taxon>Bacteria</taxon>
        <taxon>Pseudomonadati</taxon>
        <taxon>Bacteroidota</taxon>
        <taxon>Bacteroidia</taxon>
        <taxon>Bacteroidales</taxon>
        <taxon>Bacteroidaceae</taxon>
        <taxon>Bacteroides</taxon>
    </lineage>
</organism>
<dbReference type="Proteomes" id="UP000286270">
    <property type="component" value="Unassembled WGS sequence"/>
</dbReference>
<evidence type="ECO:0000256" key="1">
    <source>
        <dbReference type="SAM" id="MobiDB-lite"/>
    </source>
</evidence>
<comment type="caution">
    <text evidence="2">The sequence shown here is derived from an EMBL/GenBank/DDBJ whole genome shotgun (WGS) entry which is preliminary data.</text>
</comment>